<dbReference type="AlphaFoldDB" id="A0AAE0BI64"/>
<sequence length="123" mass="14003">MELPQQDRGASSAYRLELPAAKWRMHDVFTADQLTPVISGARQFANRQVEAPPPPVMVEGQREVEVERILRTCTRKPGGKGDHAVQEWLTKWTGLPSSHNQRMESERRLGGQMWKTGTPTYVY</sequence>
<evidence type="ECO:0000313" key="2">
    <source>
        <dbReference type="Proteomes" id="UP001190700"/>
    </source>
</evidence>
<comment type="caution">
    <text evidence="1">The sequence shown here is derived from an EMBL/GenBank/DDBJ whole genome shotgun (WGS) entry which is preliminary data.</text>
</comment>
<keyword evidence="2" id="KW-1185">Reference proteome</keyword>
<dbReference type="Gene3D" id="2.40.50.40">
    <property type="match status" value="1"/>
</dbReference>
<reference evidence="1 2" key="1">
    <citation type="journal article" date="2015" name="Genome Biol. Evol.">
        <title>Comparative Genomics of a Bacterivorous Green Alga Reveals Evolutionary Causalities and Consequences of Phago-Mixotrophic Mode of Nutrition.</title>
        <authorList>
            <person name="Burns J.A."/>
            <person name="Paasch A."/>
            <person name="Narechania A."/>
            <person name="Kim E."/>
        </authorList>
    </citation>
    <scope>NUCLEOTIDE SEQUENCE [LARGE SCALE GENOMIC DNA]</scope>
    <source>
        <strain evidence="1 2">PLY_AMNH</strain>
    </source>
</reference>
<gene>
    <name evidence="1" type="ORF">CYMTET_53515</name>
</gene>
<dbReference type="SUPFAM" id="SSF54160">
    <property type="entry name" value="Chromo domain-like"/>
    <property type="match status" value="1"/>
</dbReference>
<accession>A0AAE0BI64</accession>
<organism evidence="1 2">
    <name type="scientific">Cymbomonas tetramitiformis</name>
    <dbReference type="NCBI Taxonomy" id="36881"/>
    <lineage>
        <taxon>Eukaryota</taxon>
        <taxon>Viridiplantae</taxon>
        <taxon>Chlorophyta</taxon>
        <taxon>Pyramimonadophyceae</taxon>
        <taxon>Pyramimonadales</taxon>
        <taxon>Pyramimonadaceae</taxon>
        <taxon>Cymbomonas</taxon>
    </lineage>
</organism>
<name>A0AAE0BI64_9CHLO</name>
<dbReference type="EMBL" id="LGRX02035080">
    <property type="protein sequence ID" value="KAK3236343.1"/>
    <property type="molecule type" value="Genomic_DNA"/>
</dbReference>
<evidence type="ECO:0000313" key="1">
    <source>
        <dbReference type="EMBL" id="KAK3236343.1"/>
    </source>
</evidence>
<proteinExistence type="predicted"/>
<dbReference type="Proteomes" id="UP001190700">
    <property type="component" value="Unassembled WGS sequence"/>
</dbReference>
<dbReference type="InterPro" id="IPR016197">
    <property type="entry name" value="Chromo-like_dom_sf"/>
</dbReference>
<protein>
    <submittedName>
        <fullName evidence="1">Uncharacterized protein</fullName>
    </submittedName>
</protein>